<evidence type="ECO:0008006" key="5">
    <source>
        <dbReference type="Google" id="ProtNLM"/>
    </source>
</evidence>
<feature type="domain" description="F-box" evidence="2">
    <location>
        <begin position="11"/>
        <end position="49"/>
    </location>
</feature>
<dbReference type="AlphaFoldDB" id="M5XQQ0"/>
<evidence type="ECO:0000313" key="4">
    <source>
        <dbReference type="Proteomes" id="UP000006882"/>
    </source>
</evidence>
<dbReference type="Pfam" id="PF12937">
    <property type="entry name" value="F-box-like"/>
    <property type="match status" value="1"/>
</dbReference>
<name>M5XQQ0_PRUPE</name>
<evidence type="ECO:0000259" key="1">
    <source>
        <dbReference type="Pfam" id="PF08268"/>
    </source>
</evidence>
<dbReference type="InterPro" id="IPR013187">
    <property type="entry name" value="F-box-assoc_dom_typ3"/>
</dbReference>
<dbReference type="InterPro" id="IPR017451">
    <property type="entry name" value="F-box-assoc_interact_dom"/>
</dbReference>
<accession>M5XQQ0</accession>
<feature type="domain" description="F-box associated beta-propeller type 3" evidence="1">
    <location>
        <begin position="64"/>
        <end position="311"/>
    </location>
</feature>
<dbReference type="PANTHER" id="PTHR31111:SF138">
    <property type="entry name" value="F-BOX ASSOCIATED DOMAIN-CONTAINING PROTEIN"/>
    <property type="match status" value="1"/>
</dbReference>
<gene>
    <name evidence="3" type="ORF">PRUPE_1G300600</name>
</gene>
<dbReference type="eggNOG" id="ENOG502SUCY">
    <property type="taxonomic scope" value="Eukaryota"/>
</dbReference>
<dbReference type="Pfam" id="PF08268">
    <property type="entry name" value="FBA_3"/>
    <property type="match status" value="1"/>
</dbReference>
<dbReference type="Gene3D" id="1.20.1280.50">
    <property type="match status" value="1"/>
</dbReference>
<dbReference type="Proteomes" id="UP000006882">
    <property type="component" value="Chromosome G1"/>
</dbReference>
<dbReference type="PANTHER" id="PTHR31111">
    <property type="entry name" value="BNAA05G37150D PROTEIN-RELATED"/>
    <property type="match status" value="1"/>
</dbReference>
<evidence type="ECO:0000259" key="2">
    <source>
        <dbReference type="Pfam" id="PF12937"/>
    </source>
</evidence>
<evidence type="ECO:0000313" key="3">
    <source>
        <dbReference type="EMBL" id="ONI31239.1"/>
    </source>
</evidence>
<dbReference type="HOGENOM" id="CLU_061907_0_0_1"/>
<dbReference type="Gramene" id="ONI31239">
    <property type="protein sequence ID" value="ONI31239"/>
    <property type="gene ID" value="PRUPE_1G300600"/>
</dbReference>
<protein>
    <recommendedName>
        <fullName evidence="5">F-box domain-containing protein</fullName>
    </recommendedName>
</protein>
<dbReference type="NCBIfam" id="TIGR01640">
    <property type="entry name" value="F_box_assoc_1"/>
    <property type="match status" value="1"/>
</dbReference>
<reference evidence="3 4" key="1">
    <citation type="journal article" date="2013" name="Nat. Genet.">
        <title>The high-quality draft genome of peach (Prunus persica) identifies unique patterns of genetic diversity, domestication and genome evolution.</title>
        <authorList>
            <consortium name="International Peach Genome Initiative"/>
            <person name="Verde I."/>
            <person name="Abbott A.G."/>
            <person name="Scalabrin S."/>
            <person name="Jung S."/>
            <person name="Shu S."/>
            <person name="Marroni F."/>
            <person name="Zhebentyayeva T."/>
            <person name="Dettori M.T."/>
            <person name="Grimwood J."/>
            <person name="Cattonaro F."/>
            <person name="Zuccolo A."/>
            <person name="Rossini L."/>
            <person name="Jenkins J."/>
            <person name="Vendramin E."/>
            <person name="Meisel L.A."/>
            <person name="Decroocq V."/>
            <person name="Sosinski B."/>
            <person name="Prochnik S."/>
            <person name="Mitros T."/>
            <person name="Policriti A."/>
            <person name="Cipriani G."/>
            <person name="Dondini L."/>
            <person name="Ficklin S."/>
            <person name="Goodstein D.M."/>
            <person name="Xuan P."/>
            <person name="Del Fabbro C."/>
            <person name="Aramini V."/>
            <person name="Copetti D."/>
            <person name="Gonzalez S."/>
            <person name="Horner D.S."/>
            <person name="Falchi R."/>
            <person name="Lucas S."/>
            <person name="Mica E."/>
            <person name="Maldonado J."/>
            <person name="Lazzari B."/>
            <person name="Bielenberg D."/>
            <person name="Pirona R."/>
            <person name="Miculan M."/>
            <person name="Barakat A."/>
            <person name="Testolin R."/>
            <person name="Stella A."/>
            <person name="Tartarini S."/>
            <person name="Tonutti P."/>
            <person name="Arus P."/>
            <person name="Orellana A."/>
            <person name="Wells C."/>
            <person name="Main D."/>
            <person name="Vizzotto G."/>
            <person name="Silva H."/>
            <person name="Salamini F."/>
            <person name="Schmutz J."/>
            <person name="Morgante M."/>
            <person name="Rokhsar D.S."/>
        </authorList>
    </citation>
    <scope>NUCLEOTIDE SEQUENCE [LARGE SCALE GENOMIC DNA]</scope>
    <source>
        <strain evidence="4">cv. Nemared</strain>
    </source>
</reference>
<proteinExistence type="predicted"/>
<keyword evidence="4" id="KW-1185">Reference proteome</keyword>
<dbReference type="InterPro" id="IPR036047">
    <property type="entry name" value="F-box-like_dom_sf"/>
</dbReference>
<dbReference type="OMA" id="NEMASPK"/>
<dbReference type="InterPro" id="IPR001810">
    <property type="entry name" value="F-box_dom"/>
</dbReference>
<organism evidence="3 4">
    <name type="scientific">Prunus persica</name>
    <name type="common">Peach</name>
    <name type="synonym">Amygdalus persica</name>
    <dbReference type="NCBI Taxonomy" id="3760"/>
    <lineage>
        <taxon>Eukaryota</taxon>
        <taxon>Viridiplantae</taxon>
        <taxon>Streptophyta</taxon>
        <taxon>Embryophyta</taxon>
        <taxon>Tracheophyta</taxon>
        <taxon>Spermatophyta</taxon>
        <taxon>Magnoliopsida</taxon>
        <taxon>eudicotyledons</taxon>
        <taxon>Gunneridae</taxon>
        <taxon>Pentapetalae</taxon>
        <taxon>rosids</taxon>
        <taxon>fabids</taxon>
        <taxon>Rosales</taxon>
        <taxon>Rosaceae</taxon>
        <taxon>Amygdaloideae</taxon>
        <taxon>Amygdaleae</taxon>
        <taxon>Prunus</taxon>
    </lineage>
</organism>
<dbReference type="SUPFAM" id="SSF81383">
    <property type="entry name" value="F-box domain"/>
    <property type="match status" value="1"/>
</dbReference>
<dbReference type="CDD" id="cd22157">
    <property type="entry name" value="F-box_AtFBW1-like"/>
    <property type="match status" value="1"/>
</dbReference>
<dbReference type="EMBL" id="CM007651">
    <property type="protein sequence ID" value="ONI31239.1"/>
    <property type="molecule type" value="Genomic_DNA"/>
</dbReference>
<dbReference type="STRING" id="3760.M5XQQ0"/>
<sequence>MEAYHDHPIPELPTKIIFSHILPRLPAEDLMTRCRCVCKSWSSLIRSPSFVAAFHNFHCNDKRTTHFLFQKPFCHGMQSVHGLVCASTVFDDHVSILNPTTRESIELPHTDVLALTEGVSNAQYYFGFSPLTNEYKVLQIICVDPSGLGKLDTGLLNIFTIGRDSSWRPLWVDQHSDLLEGLVNGVCINGLHEKQKVIVAFDVREETFRVLPLPQDYAQVFDDYVDQDNHLYRDGSVADTYCLQSACVVEVGEYVGVFVDKSWKQDKIVLWILKDNQNHVWVKETISLMLEKTYGEGGCYVEALGTVHTGEYTI</sequence>